<dbReference type="Pfam" id="PF21597">
    <property type="entry name" value="TetR_C_43"/>
    <property type="match status" value="1"/>
</dbReference>
<sequence length="135" mass="15089">MYQQEVTTLIEAANQLISRREPAAALREWRMLFVDFLDAKHGMAEAMDTLIGGPEPLYSKTPHRLDVPIRVLVAGEVEAGVFRDDIELHDLLRALAGVAHVRPSKSWKRSAVRMIDLLLNGLQVKPKVKAGAQRP</sequence>
<protein>
    <recommendedName>
        <fullName evidence="1">Transcriptional regulator SbtR-like C-terminal domain-containing protein</fullName>
    </recommendedName>
</protein>
<feature type="domain" description="Transcriptional regulator SbtR-like C-terminal" evidence="1">
    <location>
        <begin position="21"/>
        <end position="123"/>
    </location>
</feature>
<proteinExistence type="predicted"/>
<comment type="caution">
    <text evidence="2">The sequence shown here is derived from an EMBL/GenBank/DDBJ whole genome shotgun (WGS) entry which is preliminary data.</text>
</comment>
<name>A0A512N4M9_9HYPH</name>
<dbReference type="AlphaFoldDB" id="A0A512N4M9"/>
<dbReference type="InterPro" id="IPR049445">
    <property type="entry name" value="TetR_SbtR-like_C"/>
</dbReference>
<evidence type="ECO:0000259" key="1">
    <source>
        <dbReference type="Pfam" id="PF21597"/>
    </source>
</evidence>
<organism evidence="2 3">
    <name type="scientific">Reyranella soli</name>
    <dbReference type="NCBI Taxonomy" id="1230389"/>
    <lineage>
        <taxon>Bacteria</taxon>
        <taxon>Pseudomonadati</taxon>
        <taxon>Pseudomonadota</taxon>
        <taxon>Alphaproteobacteria</taxon>
        <taxon>Hyphomicrobiales</taxon>
        <taxon>Reyranellaceae</taxon>
        <taxon>Reyranella</taxon>
    </lineage>
</organism>
<dbReference type="InterPro" id="IPR036271">
    <property type="entry name" value="Tet_transcr_reg_TetR-rel_C_sf"/>
</dbReference>
<evidence type="ECO:0000313" key="3">
    <source>
        <dbReference type="Proteomes" id="UP000321058"/>
    </source>
</evidence>
<dbReference type="EMBL" id="BKAJ01000019">
    <property type="protein sequence ID" value="GEP53937.1"/>
    <property type="molecule type" value="Genomic_DNA"/>
</dbReference>
<gene>
    <name evidence="2" type="ORF">RSO01_11030</name>
</gene>
<reference evidence="2 3" key="1">
    <citation type="submission" date="2019-07" db="EMBL/GenBank/DDBJ databases">
        <title>Whole genome shotgun sequence of Reyranella soli NBRC 108950.</title>
        <authorList>
            <person name="Hosoyama A."/>
            <person name="Uohara A."/>
            <person name="Ohji S."/>
            <person name="Ichikawa N."/>
        </authorList>
    </citation>
    <scope>NUCLEOTIDE SEQUENCE [LARGE SCALE GENOMIC DNA]</scope>
    <source>
        <strain evidence="2 3">NBRC 108950</strain>
    </source>
</reference>
<dbReference type="Gene3D" id="1.10.357.10">
    <property type="entry name" value="Tetracycline Repressor, domain 2"/>
    <property type="match status" value="1"/>
</dbReference>
<evidence type="ECO:0000313" key="2">
    <source>
        <dbReference type="EMBL" id="GEP53937.1"/>
    </source>
</evidence>
<dbReference type="SUPFAM" id="SSF48498">
    <property type="entry name" value="Tetracyclin repressor-like, C-terminal domain"/>
    <property type="match status" value="1"/>
</dbReference>
<dbReference type="Proteomes" id="UP000321058">
    <property type="component" value="Unassembled WGS sequence"/>
</dbReference>
<accession>A0A512N4M9</accession>
<keyword evidence="3" id="KW-1185">Reference proteome</keyword>